<evidence type="ECO:0000313" key="5">
    <source>
        <dbReference type="Proteomes" id="UP000252586"/>
    </source>
</evidence>
<gene>
    <name evidence="4" type="ORF">DFR74_10361</name>
</gene>
<keyword evidence="1" id="KW-0547">Nucleotide-binding</keyword>
<dbReference type="AlphaFoldDB" id="A0A366DT86"/>
<sequence>MTEDAVVVARGVSREFRIGEATVAAVRPCDAQVRAGELVAIVGKSGSGKSTLCHLLSGIDRPTTGSVSILGRDLADLSTRELAELRARHLGFVLQRDNLVPWLTIEENVAAPLMFAGTKRKAALAAARDALDRVGLADRARSWPTLVSGGEAQRAAVVRACIAGPTVVFADEPTGALDRQNGATVRELFRKLVSESGAAGVLVTHDPDVAADADAVWHMSDGVLDRSGGAR</sequence>
<dbReference type="InterPro" id="IPR015854">
    <property type="entry name" value="ABC_transpr_LolD-like"/>
</dbReference>
<dbReference type="GO" id="GO:0016887">
    <property type="term" value="F:ATP hydrolysis activity"/>
    <property type="evidence" value="ECO:0007669"/>
    <property type="project" value="InterPro"/>
</dbReference>
<dbReference type="InterPro" id="IPR027417">
    <property type="entry name" value="P-loop_NTPase"/>
</dbReference>
<dbReference type="OrthoDB" id="9802264at2"/>
<dbReference type="InterPro" id="IPR003439">
    <property type="entry name" value="ABC_transporter-like_ATP-bd"/>
</dbReference>
<keyword evidence="5" id="KW-1185">Reference proteome</keyword>
<organism evidence="4 5">
    <name type="scientific">Nocardia puris</name>
    <dbReference type="NCBI Taxonomy" id="208602"/>
    <lineage>
        <taxon>Bacteria</taxon>
        <taxon>Bacillati</taxon>
        <taxon>Actinomycetota</taxon>
        <taxon>Actinomycetes</taxon>
        <taxon>Mycobacteriales</taxon>
        <taxon>Nocardiaceae</taxon>
        <taxon>Nocardia</taxon>
    </lineage>
</organism>
<evidence type="ECO:0000256" key="1">
    <source>
        <dbReference type="ARBA" id="ARBA00022741"/>
    </source>
</evidence>
<evidence type="ECO:0000259" key="3">
    <source>
        <dbReference type="PROSITE" id="PS50893"/>
    </source>
</evidence>
<dbReference type="Proteomes" id="UP000252586">
    <property type="component" value="Unassembled WGS sequence"/>
</dbReference>
<protein>
    <submittedName>
        <fullName evidence="4">Putative ABC transport system ATP-binding protein</fullName>
    </submittedName>
</protein>
<dbReference type="RefSeq" id="WP_067510039.1">
    <property type="nucleotide sequence ID" value="NZ_JADLRS010000003.1"/>
</dbReference>
<comment type="caution">
    <text evidence="4">The sequence shown here is derived from an EMBL/GenBank/DDBJ whole genome shotgun (WGS) entry which is preliminary data.</text>
</comment>
<dbReference type="EMBL" id="QNRE01000003">
    <property type="protein sequence ID" value="RBO92418.1"/>
    <property type="molecule type" value="Genomic_DNA"/>
</dbReference>
<dbReference type="SMART" id="SM00382">
    <property type="entry name" value="AAA"/>
    <property type="match status" value="1"/>
</dbReference>
<dbReference type="PROSITE" id="PS50893">
    <property type="entry name" value="ABC_TRANSPORTER_2"/>
    <property type="match status" value="1"/>
</dbReference>
<dbReference type="InterPro" id="IPR003593">
    <property type="entry name" value="AAA+_ATPase"/>
</dbReference>
<evidence type="ECO:0000256" key="2">
    <source>
        <dbReference type="ARBA" id="ARBA00022840"/>
    </source>
</evidence>
<dbReference type="GO" id="GO:0022857">
    <property type="term" value="F:transmembrane transporter activity"/>
    <property type="evidence" value="ECO:0007669"/>
    <property type="project" value="TreeGrafter"/>
</dbReference>
<keyword evidence="2 4" id="KW-0067">ATP-binding</keyword>
<dbReference type="SUPFAM" id="SSF52540">
    <property type="entry name" value="P-loop containing nucleoside triphosphate hydrolases"/>
    <property type="match status" value="1"/>
</dbReference>
<dbReference type="GO" id="GO:0005524">
    <property type="term" value="F:ATP binding"/>
    <property type="evidence" value="ECO:0007669"/>
    <property type="project" value="UniProtKB-KW"/>
</dbReference>
<proteinExistence type="predicted"/>
<dbReference type="STRING" id="1210090.GCA_001613185_03549"/>
<name>A0A366DT86_9NOCA</name>
<dbReference type="PANTHER" id="PTHR24220">
    <property type="entry name" value="IMPORT ATP-BINDING PROTEIN"/>
    <property type="match status" value="1"/>
</dbReference>
<accession>A0A366DT86</accession>
<evidence type="ECO:0000313" key="4">
    <source>
        <dbReference type="EMBL" id="RBO92418.1"/>
    </source>
</evidence>
<dbReference type="PANTHER" id="PTHR24220:SF685">
    <property type="entry name" value="ABC TRANSPORTER RELATED"/>
    <property type="match status" value="1"/>
</dbReference>
<feature type="domain" description="ABC transporter" evidence="3">
    <location>
        <begin position="7"/>
        <end position="231"/>
    </location>
</feature>
<dbReference type="GO" id="GO:0005886">
    <property type="term" value="C:plasma membrane"/>
    <property type="evidence" value="ECO:0007669"/>
    <property type="project" value="TreeGrafter"/>
</dbReference>
<dbReference type="Gene3D" id="3.40.50.300">
    <property type="entry name" value="P-loop containing nucleotide triphosphate hydrolases"/>
    <property type="match status" value="1"/>
</dbReference>
<dbReference type="Pfam" id="PF00005">
    <property type="entry name" value="ABC_tran"/>
    <property type="match status" value="1"/>
</dbReference>
<reference evidence="4 5" key="1">
    <citation type="submission" date="2018-06" db="EMBL/GenBank/DDBJ databases">
        <title>Genomic Encyclopedia of Type Strains, Phase IV (KMG-IV): sequencing the most valuable type-strain genomes for metagenomic binning, comparative biology and taxonomic classification.</title>
        <authorList>
            <person name="Goeker M."/>
        </authorList>
    </citation>
    <scope>NUCLEOTIDE SEQUENCE [LARGE SCALE GENOMIC DNA]</scope>
    <source>
        <strain evidence="4 5">DSM 44599</strain>
    </source>
</reference>